<gene>
    <name evidence="1" type="ORF">DGAL_LOCUS11857</name>
</gene>
<reference evidence="1" key="1">
    <citation type="submission" date="2021-11" db="EMBL/GenBank/DDBJ databases">
        <authorList>
            <person name="Schell T."/>
        </authorList>
    </citation>
    <scope>NUCLEOTIDE SEQUENCE</scope>
    <source>
        <strain evidence="1">M5</strain>
    </source>
</reference>
<comment type="caution">
    <text evidence="1">The sequence shown here is derived from an EMBL/GenBank/DDBJ whole genome shotgun (WGS) entry which is preliminary data.</text>
</comment>
<dbReference type="AlphaFoldDB" id="A0A8J2RU57"/>
<evidence type="ECO:0000313" key="1">
    <source>
        <dbReference type="EMBL" id="CAH0108468.1"/>
    </source>
</evidence>
<keyword evidence="2" id="KW-1185">Reference proteome</keyword>
<evidence type="ECO:0000313" key="2">
    <source>
        <dbReference type="Proteomes" id="UP000789390"/>
    </source>
</evidence>
<protein>
    <submittedName>
        <fullName evidence="1">Uncharacterized protein</fullName>
    </submittedName>
</protein>
<dbReference type="Proteomes" id="UP000789390">
    <property type="component" value="Unassembled WGS sequence"/>
</dbReference>
<name>A0A8J2RU57_9CRUS</name>
<organism evidence="1 2">
    <name type="scientific">Daphnia galeata</name>
    <dbReference type="NCBI Taxonomy" id="27404"/>
    <lineage>
        <taxon>Eukaryota</taxon>
        <taxon>Metazoa</taxon>
        <taxon>Ecdysozoa</taxon>
        <taxon>Arthropoda</taxon>
        <taxon>Crustacea</taxon>
        <taxon>Branchiopoda</taxon>
        <taxon>Diplostraca</taxon>
        <taxon>Cladocera</taxon>
        <taxon>Anomopoda</taxon>
        <taxon>Daphniidae</taxon>
        <taxon>Daphnia</taxon>
    </lineage>
</organism>
<sequence length="105" mass="12084">MPLDFPISEEFKRGFLVSVISFFTMAGQQNFVPTFLLNPAVILQNHEAIVNGFSAIKQFLEKSIWSPLGAECYSLFVWRALGLSESQSEVLEMNVFPWEEETYLW</sequence>
<proteinExistence type="predicted"/>
<accession>A0A8J2RU57</accession>
<dbReference type="EMBL" id="CAKKLH010000284">
    <property type="protein sequence ID" value="CAH0108468.1"/>
    <property type="molecule type" value="Genomic_DNA"/>
</dbReference>